<feature type="domain" description="DUF397" evidence="1">
    <location>
        <begin position="9"/>
        <end position="66"/>
    </location>
</feature>
<organism evidence="2 3">
    <name type="scientific">Streptomyces palmae</name>
    <dbReference type="NCBI Taxonomy" id="1701085"/>
    <lineage>
        <taxon>Bacteria</taxon>
        <taxon>Bacillati</taxon>
        <taxon>Actinomycetota</taxon>
        <taxon>Actinomycetes</taxon>
        <taxon>Kitasatosporales</taxon>
        <taxon>Streptomycetaceae</taxon>
        <taxon>Streptomyces</taxon>
    </lineage>
</organism>
<name>A0A4Z0HBH3_9ACTN</name>
<dbReference type="Pfam" id="PF04149">
    <property type="entry name" value="DUF397"/>
    <property type="match status" value="1"/>
</dbReference>
<evidence type="ECO:0000313" key="3">
    <source>
        <dbReference type="Proteomes" id="UP000297948"/>
    </source>
</evidence>
<dbReference type="InterPro" id="IPR007278">
    <property type="entry name" value="DUF397"/>
</dbReference>
<reference evidence="2 3" key="1">
    <citation type="submission" date="2019-03" db="EMBL/GenBank/DDBJ databases">
        <authorList>
            <person name="Gonzalez-Pimentel J.L."/>
        </authorList>
    </citation>
    <scope>NUCLEOTIDE SEQUENCE [LARGE SCALE GENOMIC DNA]</scope>
    <source>
        <strain evidence="2 3">JCM 31289</strain>
    </source>
</reference>
<accession>A0A4Z0HBH3</accession>
<evidence type="ECO:0000259" key="1">
    <source>
        <dbReference type="Pfam" id="PF04149"/>
    </source>
</evidence>
<proteinExistence type="predicted"/>
<comment type="caution">
    <text evidence="2">The sequence shown here is derived from an EMBL/GenBank/DDBJ whole genome shotgun (WGS) entry which is preliminary data.</text>
</comment>
<protein>
    <submittedName>
        <fullName evidence="2">DUF397 domain-containing protein</fullName>
    </submittedName>
</protein>
<keyword evidence="3" id="KW-1185">Reference proteome</keyword>
<evidence type="ECO:0000313" key="2">
    <source>
        <dbReference type="EMBL" id="TGB16471.1"/>
    </source>
</evidence>
<gene>
    <name evidence="2" type="ORF">E4099_05350</name>
</gene>
<dbReference type="AlphaFoldDB" id="A0A4Z0HBH3"/>
<sequence length="73" mass="7658">MTYAPISDADWTRSSYSQANGGECVEWAPSYAVAHGVVPVRDSKDPDGPALAFSATAFTSFVDAVKRGEFGAA</sequence>
<dbReference type="OrthoDB" id="4570646at2"/>
<dbReference type="Proteomes" id="UP000297948">
    <property type="component" value="Unassembled WGS sequence"/>
</dbReference>
<dbReference type="EMBL" id="SRID01000028">
    <property type="protein sequence ID" value="TGB16471.1"/>
    <property type="molecule type" value="Genomic_DNA"/>
</dbReference>
<dbReference type="RefSeq" id="WP_135337767.1">
    <property type="nucleotide sequence ID" value="NZ_JBHLTX010000036.1"/>
</dbReference>